<sequence length="59" mass="6147">MSETSYDLRAEIVVIVVPPVLLDVVDVGAAVAQPSSAVAHSDRAETVVFAAVRSDVNLP</sequence>
<accession>A0A7S4ZTP4</accession>
<evidence type="ECO:0000313" key="1">
    <source>
        <dbReference type="EMBL" id="QCL09885.1"/>
    </source>
</evidence>
<organism evidence="1">
    <name type="scientific">Rhizobium rhizogenes</name>
    <name type="common">Agrobacterium rhizogenes</name>
    <dbReference type="NCBI Taxonomy" id="359"/>
    <lineage>
        <taxon>Bacteria</taxon>
        <taxon>Pseudomonadati</taxon>
        <taxon>Pseudomonadota</taxon>
        <taxon>Alphaproteobacteria</taxon>
        <taxon>Hyphomicrobiales</taxon>
        <taxon>Rhizobiaceae</taxon>
        <taxon>Rhizobium/Agrobacterium group</taxon>
        <taxon>Rhizobium</taxon>
    </lineage>
</organism>
<dbReference type="EMBL" id="MK318972">
    <property type="protein sequence ID" value="QCL09885.1"/>
    <property type="molecule type" value="Genomic_DNA"/>
</dbReference>
<gene>
    <name evidence="1" type="ORF">pC5.8b_395</name>
</gene>
<name>A0A7S4ZTP4_RHIRH</name>
<geneLocation type="plasmid" evidence="1">
    <name>pColt5.8b</name>
</geneLocation>
<protein>
    <submittedName>
        <fullName evidence="1">Uncharacterized protein</fullName>
    </submittedName>
</protein>
<keyword evidence="1" id="KW-0614">Plasmid</keyword>
<proteinExistence type="predicted"/>
<dbReference type="AlphaFoldDB" id="A0A7S4ZTP4"/>
<reference evidence="1" key="1">
    <citation type="submission" date="2018-12" db="EMBL/GenBank/DDBJ databases">
        <title>Three Rhizobium rhizogenes strains isolated from the same crown gall tumor carry diverse plasmids.</title>
        <authorList>
            <person name="Pulawska J."/>
            <person name="Kuzmanovic N."/>
        </authorList>
    </citation>
    <scope>NUCLEOTIDE SEQUENCE</scope>
    <source>
        <strain evidence="1">Colt5.8</strain>
        <plasmid evidence="1">pColt5.8b</plasmid>
    </source>
</reference>